<evidence type="ECO:0000256" key="5">
    <source>
        <dbReference type="ARBA" id="ARBA00023136"/>
    </source>
</evidence>
<dbReference type="EMBL" id="RBAH01000016">
    <property type="protein sequence ID" value="RKN79103.1"/>
    <property type="molecule type" value="Genomic_DNA"/>
</dbReference>
<reference evidence="11 12" key="1">
    <citation type="journal article" date="2007" name="Int. J. Syst. Evol. Microbiol.">
        <title>Paenibacillus ginsengarvi sp. nov., isolated from soil from ginseng cultivation.</title>
        <authorList>
            <person name="Yoon M.H."/>
            <person name="Ten L.N."/>
            <person name="Im W.T."/>
        </authorList>
    </citation>
    <scope>NUCLEOTIDE SEQUENCE [LARGE SCALE GENOMIC DNA]</scope>
    <source>
        <strain evidence="11 12">KCTC 13059</strain>
    </source>
</reference>
<evidence type="ECO:0000256" key="7">
    <source>
        <dbReference type="ARBA" id="ARBA00023288"/>
    </source>
</evidence>
<dbReference type="Pfam" id="PF05504">
    <property type="entry name" value="Spore_GerAC"/>
    <property type="match status" value="1"/>
</dbReference>
<dbReference type="PROSITE" id="PS51257">
    <property type="entry name" value="PROKAR_LIPOPROTEIN"/>
    <property type="match status" value="1"/>
</dbReference>
<feature type="signal peptide" evidence="8">
    <location>
        <begin position="1"/>
        <end position="23"/>
    </location>
</feature>
<evidence type="ECO:0000259" key="9">
    <source>
        <dbReference type="Pfam" id="PF05504"/>
    </source>
</evidence>
<dbReference type="InterPro" id="IPR008844">
    <property type="entry name" value="Spore_GerAC-like"/>
</dbReference>
<dbReference type="Pfam" id="PF25198">
    <property type="entry name" value="Spore_GerAC_N"/>
    <property type="match status" value="1"/>
</dbReference>
<keyword evidence="12" id="KW-1185">Reference proteome</keyword>
<comment type="caution">
    <text evidence="11">The sequence shown here is derived from an EMBL/GenBank/DDBJ whole genome shotgun (WGS) entry which is preliminary data.</text>
</comment>
<keyword evidence="7" id="KW-0449">Lipoprotein</keyword>
<evidence type="ECO:0000256" key="6">
    <source>
        <dbReference type="ARBA" id="ARBA00023139"/>
    </source>
</evidence>
<feature type="domain" description="Spore germination protein N-terminal" evidence="10">
    <location>
        <begin position="22"/>
        <end position="199"/>
    </location>
</feature>
<comment type="similarity">
    <text evidence="2">Belongs to the GerABKC lipoprotein family.</text>
</comment>
<protein>
    <submittedName>
        <fullName evidence="11">Ger(X)C family spore germination protein</fullName>
    </submittedName>
</protein>
<name>A0A3B0BZY7_9BACL</name>
<evidence type="ECO:0000256" key="2">
    <source>
        <dbReference type="ARBA" id="ARBA00007886"/>
    </source>
</evidence>
<feature type="domain" description="Spore germination GerAC-like C-terminal" evidence="9">
    <location>
        <begin position="219"/>
        <end position="376"/>
    </location>
</feature>
<dbReference type="PANTHER" id="PTHR35789:SF1">
    <property type="entry name" value="SPORE GERMINATION PROTEIN B3"/>
    <property type="match status" value="1"/>
</dbReference>
<comment type="subcellular location">
    <subcellularLocation>
        <location evidence="1">Membrane</location>
        <topology evidence="1">Lipid-anchor</topology>
    </subcellularLocation>
</comment>
<dbReference type="AlphaFoldDB" id="A0A3B0BZY7"/>
<evidence type="ECO:0000256" key="4">
    <source>
        <dbReference type="ARBA" id="ARBA00022729"/>
    </source>
</evidence>
<feature type="chain" id="PRO_5017445449" evidence="8">
    <location>
        <begin position="24"/>
        <end position="383"/>
    </location>
</feature>
<keyword evidence="5" id="KW-0472">Membrane</keyword>
<gene>
    <name evidence="11" type="ORF">D7M11_20665</name>
</gene>
<dbReference type="InterPro" id="IPR046953">
    <property type="entry name" value="Spore_GerAC-like_C"/>
</dbReference>
<dbReference type="PANTHER" id="PTHR35789">
    <property type="entry name" value="SPORE GERMINATION PROTEIN B3"/>
    <property type="match status" value="1"/>
</dbReference>
<dbReference type="Proteomes" id="UP000282311">
    <property type="component" value="Unassembled WGS sequence"/>
</dbReference>
<dbReference type="Gene3D" id="3.30.300.210">
    <property type="entry name" value="Nutrient germinant receptor protein C, domain 3"/>
    <property type="match status" value="1"/>
</dbReference>
<evidence type="ECO:0000313" key="12">
    <source>
        <dbReference type="Proteomes" id="UP000282311"/>
    </source>
</evidence>
<proteinExistence type="inferred from homology"/>
<accession>A0A3B0BZY7</accession>
<evidence type="ECO:0000313" key="11">
    <source>
        <dbReference type="EMBL" id="RKN79103.1"/>
    </source>
</evidence>
<dbReference type="OrthoDB" id="2380468at2"/>
<sequence>MKIRRAVALSLCLLLLTTGCWNSKDIQNMAYVTALGFDYEDGKIVTYVQVLNFMNIAKGEAMEIGRIVPNWIGKGEGRSVTESLNSIYTTSQLRIFWGHIKAIVMTEKYMQDDDRIKETYDFINRYREIRYNILLYGTKESVRDLFAMKSLLNMSPIESAMDTPSQMYSQRSFILPVYGFKILAQFNEPAEYAMLPSLSIDSKSWTEDKKNKPLFKIDGAYFFNDYKLAGWLTEDDLEGARWLQKKLERSAIHVPGKRNIDAALVLIKPKPSVHHIVQDGKARFRIKLTIQGYVDELVDNISKKEIEDHAAKVLQTEMRHTFQKGLDIKADVLQLGEVLYRENPKLWKSLSEGGQFILNEDSLDSVDVRVNLQHSGKYKLRVN</sequence>
<evidence type="ECO:0000259" key="10">
    <source>
        <dbReference type="Pfam" id="PF25198"/>
    </source>
</evidence>
<evidence type="ECO:0000256" key="3">
    <source>
        <dbReference type="ARBA" id="ARBA00022544"/>
    </source>
</evidence>
<dbReference type="InterPro" id="IPR038501">
    <property type="entry name" value="Spore_GerAC_C_sf"/>
</dbReference>
<dbReference type="GO" id="GO:0009847">
    <property type="term" value="P:spore germination"/>
    <property type="evidence" value="ECO:0007669"/>
    <property type="project" value="InterPro"/>
</dbReference>
<keyword evidence="4 8" id="KW-0732">Signal</keyword>
<keyword evidence="6" id="KW-0564">Palmitate</keyword>
<dbReference type="GO" id="GO:0016020">
    <property type="term" value="C:membrane"/>
    <property type="evidence" value="ECO:0007669"/>
    <property type="project" value="UniProtKB-SubCell"/>
</dbReference>
<dbReference type="InterPro" id="IPR057336">
    <property type="entry name" value="GerAC_N"/>
</dbReference>
<dbReference type="NCBIfam" id="TIGR02887">
    <property type="entry name" value="spore_ger_x_C"/>
    <property type="match status" value="1"/>
</dbReference>
<evidence type="ECO:0000256" key="1">
    <source>
        <dbReference type="ARBA" id="ARBA00004635"/>
    </source>
</evidence>
<keyword evidence="3" id="KW-0309">Germination</keyword>
<evidence type="ECO:0000256" key="8">
    <source>
        <dbReference type="SAM" id="SignalP"/>
    </source>
</evidence>
<dbReference type="RefSeq" id="WP_120749158.1">
    <property type="nucleotide sequence ID" value="NZ_RBAH01000016.1"/>
</dbReference>
<organism evidence="11 12">
    <name type="scientific">Paenibacillus ginsengarvi</name>
    <dbReference type="NCBI Taxonomy" id="400777"/>
    <lineage>
        <taxon>Bacteria</taxon>
        <taxon>Bacillati</taxon>
        <taxon>Bacillota</taxon>
        <taxon>Bacilli</taxon>
        <taxon>Bacillales</taxon>
        <taxon>Paenibacillaceae</taxon>
        <taxon>Paenibacillus</taxon>
    </lineage>
</organism>